<dbReference type="EMBL" id="BPLR01015112">
    <property type="protein sequence ID" value="GIY73665.1"/>
    <property type="molecule type" value="Genomic_DNA"/>
</dbReference>
<protein>
    <submittedName>
        <fullName evidence="1">Uncharacterized protein</fullName>
    </submittedName>
</protein>
<comment type="caution">
    <text evidence="1">The sequence shown here is derived from an EMBL/GenBank/DDBJ whole genome shotgun (WGS) entry which is preliminary data.</text>
</comment>
<sequence>MSLKFHRPHHFGKELNIAFYQETRINQFVLFPLRVCSSFICRCNRGKGFPEWRKHEHRGCSERNRITLGHTTAWRHECHVFNNNNADRNCLITGLALFVNESDVISSPLFKCAFGDRRTLI</sequence>
<dbReference type="Proteomes" id="UP001054945">
    <property type="component" value="Unassembled WGS sequence"/>
</dbReference>
<evidence type="ECO:0000313" key="1">
    <source>
        <dbReference type="EMBL" id="GIY73665.1"/>
    </source>
</evidence>
<keyword evidence="2" id="KW-1185">Reference proteome</keyword>
<proteinExistence type="predicted"/>
<reference evidence="1 2" key="1">
    <citation type="submission" date="2021-06" db="EMBL/GenBank/DDBJ databases">
        <title>Caerostris extrusa draft genome.</title>
        <authorList>
            <person name="Kono N."/>
            <person name="Arakawa K."/>
        </authorList>
    </citation>
    <scope>NUCLEOTIDE SEQUENCE [LARGE SCALE GENOMIC DNA]</scope>
</reference>
<dbReference type="AlphaFoldDB" id="A0AAV4VWL6"/>
<gene>
    <name evidence="1" type="ORF">CEXT_743381</name>
</gene>
<evidence type="ECO:0000313" key="2">
    <source>
        <dbReference type="Proteomes" id="UP001054945"/>
    </source>
</evidence>
<name>A0AAV4VWL6_CAEEX</name>
<organism evidence="1 2">
    <name type="scientific">Caerostris extrusa</name>
    <name type="common">Bark spider</name>
    <name type="synonym">Caerostris bankana</name>
    <dbReference type="NCBI Taxonomy" id="172846"/>
    <lineage>
        <taxon>Eukaryota</taxon>
        <taxon>Metazoa</taxon>
        <taxon>Ecdysozoa</taxon>
        <taxon>Arthropoda</taxon>
        <taxon>Chelicerata</taxon>
        <taxon>Arachnida</taxon>
        <taxon>Araneae</taxon>
        <taxon>Araneomorphae</taxon>
        <taxon>Entelegynae</taxon>
        <taxon>Araneoidea</taxon>
        <taxon>Araneidae</taxon>
        <taxon>Caerostris</taxon>
    </lineage>
</organism>
<accession>A0AAV4VWL6</accession>